<dbReference type="AlphaFoldDB" id="A0A7J8P9X1"/>
<feature type="non-terminal residue" evidence="1">
    <location>
        <position position="45"/>
    </location>
</feature>
<gene>
    <name evidence="1" type="ORF">Gorai_016814</name>
</gene>
<dbReference type="Proteomes" id="UP000593578">
    <property type="component" value="Unassembled WGS sequence"/>
</dbReference>
<name>A0A7J8P9X1_GOSRA</name>
<evidence type="ECO:0000313" key="2">
    <source>
        <dbReference type="Proteomes" id="UP000593578"/>
    </source>
</evidence>
<evidence type="ECO:0000313" key="1">
    <source>
        <dbReference type="EMBL" id="MBA0586059.1"/>
    </source>
</evidence>
<dbReference type="EMBL" id="JABEZZ010000005">
    <property type="protein sequence ID" value="MBA0586059.1"/>
    <property type="molecule type" value="Genomic_DNA"/>
</dbReference>
<accession>A0A7J8P9X1</accession>
<protein>
    <recommendedName>
        <fullName evidence="3">RNase H type-1 domain-containing protein</fullName>
    </recommendedName>
</protein>
<organism evidence="1 2">
    <name type="scientific">Gossypium raimondii</name>
    <name type="common">Peruvian cotton</name>
    <name type="synonym">Gossypium klotzschianum subsp. raimondii</name>
    <dbReference type="NCBI Taxonomy" id="29730"/>
    <lineage>
        <taxon>Eukaryota</taxon>
        <taxon>Viridiplantae</taxon>
        <taxon>Streptophyta</taxon>
        <taxon>Embryophyta</taxon>
        <taxon>Tracheophyta</taxon>
        <taxon>Spermatophyta</taxon>
        <taxon>Magnoliopsida</taxon>
        <taxon>eudicotyledons</taxon>
        <taxon>Gunneridae</taxon>
        <taxon>Pentapetalae</taxon>
        <taxon>rosids</taxon>
        <taxon>malvids</taxon>
        <taxon>Malvales</taxon>
        <taxon>Malvaceae</taxon>
        <taxon>Malvoideae</taxon>
        <taxon>Gossypium</taxon>
    </lineage>
</organism>
<evidence type="ECO:0008006" key="3">
    <source>
        <dbReference type="Google" id="ProtNLM"/>
    </source>
</evidence>
<comment type="caution">
    <text evidence="1">The sequence shown here is derived from an EMBL/GenBank/DDBJ whole genome shotgun (WGS) entry which is preliminary data.</text>
</comment>
<sequence length="45" mass="4857">MCVMVKCGDICWCKSGLGKLKCNVDGAIFTDNGCMGWAAVLRNDE</sequence>
<proteinExistence type="predicted"/>
<reference evidence="1 2" key="1">
    <citation type="journal article" date="2019" name="Genome Biol. Evol.">
        <title>Insights into the evolution of the New World diploid cottons (Gossypium, subgenus Houzingenia) based on genome sequencing.</title>
        <authorList>
            <person name="Grover C.E."/>
            <person name="Arick M.A. 2nd"/>
            <person name="Thrash A."/>
            <person name="Conover J.L."/>
            <person name="Sanders W.S."/>
            <person name="Peterson D.G."/>
            <person name="Frelichowski J.E."/>
            <person name="Scheffler J.A."/>
            <person name="Scheffler B.E."/>
            <person name="Wendel J.F."/>
        </authorList>
    </citation>
    <scope>NUCLEOTIDE SEQUENCE [LARGE SCALE GENOMIC DNA]</scope>
    <source>
        <strain evidence="1">8</strain>
        <tissue evidence="1">Leaf</tissue>
    </source>
</reference>